<name>A0A0C3QBM4_9AGAM</name>
<organism evidence="2 3">
    <name type="scientific">Tulasnella calospora MUT 4182</name>
    <dbReference type="NCBI Taxonomy" id="1051891"/>
    <lineage>
        <taxon>Eukaryota</taxon>
        <taxon>Fungi</taxon>
        <taxon>Dikarya</taxon>
        <taxon>Basidiomycota</taxon>
        <taxon>Agaricomycotina</taxon>
        <taxon>Agaricomycetes</taxon>
        <taxon>Cantharellales</taxon>
        <taxon>Tulasnellaceae</taxon>
        <taxon>Tulasnella</taxon>
    </lineage>
</organism>
<dbReference type="EMBL" id="KN823106">
    <property type="protein sequence ID" value="KIO22571.1"/>
    <property type="molecule type" value="Genomic_DNA"/>
</dbReference>
<dbReference type="AlphaFoldDB" id="A0A0C3QBM4"/>
<evidence type="ECO:0000256" key="1">
    <source>
        <dbReference type="SAM" id="MobiDB-lite"/>
    </source>
</evidence>
<dbReference type="Proteomes" id="UP000054248">
    <property type="component" value="Unassembled WGS sequence"/>
</dbReference>
<evidence type="ECO:0000313" key="2">
    <source>
        <dbReference type="EMBL" id="KIO22571.1"/>
    </source>
</evidence>
<keyword evidence="3" id="KW-1185">Reference proteome</keyword>
<gene>
    <name evidence="2" type="ORF">M407DRAFT_27887</name>
</gene>
<sequence length="356" mass="39369">MPSPIQAAPLPPSWDIQAPRTSQWGAMGVTTTPQPGTLPGGLGSMFASGPAGSQLAPQTPHAPLITSSTPIPKPPCHKSSSAKAKVAPQKPIAQKTVYLVPRNGITQLTAKIKAPCDFASLIASPRLWVDMSSGEVQEALQAPFKHIIDFKEHSYQLFHVTCDLGPTLCPAPSDFPDSTKLHDLYQKRDVLVMWLMYDAKVPNYIEGICLYEKTRKKQGGMMRGSPREWWSPKSLKKQKKSFKCLAHCKRRLFANKSMHTCHQSFPMIPSPERKRLHRSCEASSDGKADALGAVGWQQGKVMEMLDLDGEEQAKIHTDLDADKEGLEVVRVDTLRRAVSSGFVWRYQLHPVVTTPK</sequence>
<reference evidence="2 3" key="1">
    <citation type="submission" date="2014-04" db="EMBL/GenBank/DDBJ databases">
        <authorList>
            <consortium name="DOE Joint Genome Institute"/>
            <person name="Kuo A."/>
            <person name="Girlanda M."/>
            <person name="Perotto S."/>
            <person name="Kohler A."/>
            <person name="Nagy L.G."/>
            <person name="Floudas D."/>
            <person name="Copeland A."/>
            <person name="Barry K.W."/>
            <person name="Cichocki N."/>
            <person name="Veneault-Fourrey C."/>
            <person name="LaButti K."/>
            <person name="Lindquist E.A."/>
            <person name="Lipzen A."/>
            <person name="Lundell T."/>
            <person name="Morin E."/>
            <person name="Murat C."/>
            <person name="Sun H."/>
            <person name="Tunlid A."/>
            <person name="Henrissat B."/>
            <person name="Grigoriev I.V."/>
            <person name="Hibbett D.S."/>
            <person name="Martin F."/>
            <person name="Nordberg H.P."/>
            <person name="Cantor M.N."/>
            <person name="Hua S.X."/>
        </authorList>
    </citation>
    <scope>NUCLEOTIDE SEQUENCE [LARGE SCALE GENOMIC DNA]</scope>
    <source>
        <strain evidence="2 3">MUT 4182</strain>
    </source>
</reference>
<reference evidence="3" key="2">
    <citation type="submission" date="2015-01" db="EMBL/GenBank/DDBJ databases">
        <title>Evolutionary Origins and Diversification of the Mycorrhizal Mutualists.</title>
        <authorList>
            <consortium name="DOE Joint Genome Institute"/>
            <consortium name="Mycorrhizal Genomics Consortium"/>
            <person name="Kohler A."/>
            <person name="Kuo A."/>
            <person name="Nagy L.G."/>
            <person name="Floudas D."/>
            <person name="Copeland A."/>
            <person name="Barry K.W."/>
            <person name="Cichocki N."/>
            <person name="Veneault-Fourrey C."/>
            <person name="LaButti K."/>
            <person name="Lindquist E.A."/>
            <person name="Lipzen A."/>
            <person name="Lundell T."/>
            <person name="Morin E."/>
            <person name="Murat C."/>
            <person name="Riley R."/>
            <person name="Ohm R."/>
            <person name="Sun H."/>
            <person name="Tunlid A."/>
            <person name="Henrissat B."/>
            <person name="Grigoriev I.V."/>
            <person name="Hibbett D.S."/>
            <person name="Martin F."/>
        </authorList>
    </citation>
    <scope>NUCLEOTIDE SEQUENCE [LARGE SCALE GENOMIC DNA]</scope>
    <source>
        <strain evidence="3">MUT 4182</strain>
    </source>
</reference>
<feature type="region of interest" description="Disordered" evidence="1">
    <location>
        <begin position="51"/>
        <end position="88"/>
    </location>
</feature>
<proteinExistence type="predicted"/>
<dbReference type="OrthoDB" id="128308at2759"/>
<dbReference type="HOGENOM" id="CLU_778880_0_0_1"/>
<evidence type="ECO:0000313" key="3">
    <source>
        <dbReference type="Proteomes" id="UP000054248"/>
    </source>
</evidence>
<accession>A0A0C3QBM4</accession>
<protein>
    <submittedName>
        <fullName evidence="2">Uncharacterized protein</fullName>
    </submittedName>
</protein>